<feature type="compositionally biased region" description="Gly residues" evidence="1">
    <location>
        <begin position="163"/>
        <end position="175"/>
    </location>
</feature>
<organism evidence="2 3">
    <name type="scientific">Oleoguttula mirabilis</name>
    <dbReference type="NCBI Taxonomy" id="1507867"/>
    <lineage>
        <taxon>Eukaryota</taxon>
        <taxon>Fungi</taxon>
        <taxon>Dikarya</taxon>
        <taxon>Ascomycota</taxon>
        <taxon>Pezizomycotina</taxon>
        <taxon>Dothideomycetes</taxon>
        <taxon>Dothideomycetidae</taxon>
        <taxon>Mycosphaerellales</taxon>
        <taxon>Teratosphaeriaceae</taxon>
        <taxon>Oleoguttula</taxon>
    </lineage>
</organism>
<proteinExistence type="predicted"/>
<evidence type="ECO:0000313" key="2">
    <source>
        <dbReference type="EMBL" id="KAK4547269.1"/>
    </source>
</evidence>
<keyword evidence="3" id="KW-1185">Reference proteome</keyword>
<dbReference type="Pfam" id="PF13921">
    <property type="entry name" value="Myb_DNA-bind_6"/>
    <property type="match status" value="1"/>
</dbReference>
<feature type="compositionally biased region" description="Basic and acidic residues" evidence="1">
    <location>
        <begin position="64"/>
        <end position="75"/>
    </location>
</feature>
<dbReference type="InterPro" id="IPR001005">
    <property type="entry name" value="SANT/Myb"/>
</dbReference>
<evidence type="ECO:0000256" key="1">
    <source>
        <dbReference type="SAM" id="MobiDB-lite"/>
    </source>
</evidence>
<dbReference type="EMBL" id="JAVFHQ010000011">
    <property type="protein sequence ID" value="KAK4547269.1"/>
    <property type="molecule type" value="Genomic_DNA"/>
</dbReference>
<feature type="compositionally biased region" description="Gly residues" evidence="1">
    <location>
        <begin position="78"/>
        <end position="91"/>
    </location>
</feature>
<feature type="region of interest" description="Disordered" evidence="1">
    <location>
        <begin position="129"/>
        <end position="248"/>
    </location>
</feature>
<gene>
    <name evidence="2" type="ORF">LTR36_000924</name>
</gene>
<feature type="compositionally biased region" description="Low complexity" evidence="1">
    <location>
        <begin position="233"/>
        <end position="243"/>
    </location>
</feature>
<comment type="caution">
    <text evidence="2">The sequence shown here is derived from an EMBL/GenBank/DDBJ whole genome shotgun (WGS) entry which is preliminary data.</text>
</comment>
<protein>
    <recommendedName>
        <fullName evidence="4">Myb-like domain-containing protein</fullName>
    </recommendedName>
</protein>
<feature type="compositionally biased region" description="Basic and acidic residues" evidence="1">
    <location>
        <begin position="196"/>
        <end position="228"/>
    </location>
</feature>
<accession>A0AAV9JPE8</accession>
<feature type="compositionally biased region" description="Basic and acidic residues" evidence="1">
    <location>
        <begin position="129"/>
        <end position="162"/>
    </location>
</feature>
<dbReference type="CDD" id="cd00167">
    <property type="entry name" value="SANT"/>
    <property type="match status" value="1"/>
</dbReference>
<sequence>MTLKYLAGWRPYRIIPLDADTGKPLDPNIGRKTYVTYYNIKKSRNGSNSVVAHRSSAGSVAGGEKGKGGNHDAKKNGSGNGNGKNNGGKNGDGVTWTAEEDARLKALKAENKSWKEIIEEMGRPKHELVARFKEIKDTDAGEEQKDGAGKKGGEGGKKDKNKGGGGANDDGGGTKNDGEGKGKKNKKGDKQQQQTAEEKKAAGLKIAAEKKKEKEEAEKKAAADDKKKTSQRSSGGKAASAAGSGKGEARFTMGEWMTLQEDSLFSFGELQCLSELIMRDQNQTWLRIAAAFYDKTGRRVHPDDIREKFEEMAAMG</sequence>
<evidence type="ECO:0000313" key="3">
    <source>
        <dbReference type="Proteomes" id="UP001324427"/>
    </source>
</evidence>
<reference evidence="2 3" key="1">
    <citation type="submission" date="2021-11" db="EMBL/GenBank/DDBJ databases">
        <title>Black yeast isolated from Biological Soil Crust.</title>
        <authorList>
            <person name="Kurbessoian T."/>
        </authorList>
    </citation>
    <scope>NUCLEOTIDE SEQUENCE [LARGE SCALE GENOMIC DNA]</scope>
    <source>
        <strain evidence="2 3">CCFEE 5522</strain>
    </source>
</reference>
<feature type="region of interest" description="Disordered" evidence="1">
    <location>
        <begin position="45"/>
        <end position="97"/>
    </location>
</feature>
<dbReference type="AlphaFoldDB" id="A0AAV9JPE8"/>
<evidence type="ECO:0008006" key="4">
    <source>
        <dbReference type="Google" id="ProtNLM"/>
    </source>
</evidence>
<name>A0AAV9JPE8_9PEZI</name>
<dbReference type="Proteomes" id="UP001324427">
    <property type="component" value="Unassembled WGS sequence"/>
</dbReference>